<organism evidence="1">
    <name type="scientific">viral metagenome</name>
    <dbReference type="NCBI Taxonomy" id="1070528"/>
    <lineage>
        <taxon>unclassified sequences</taxon>
        <taxon>metagenomes</taxon>
        <taxon>organismal metagenomes</taxon>
    </lineage>
</organism>
<dbReference type="AlphaFoldDB" id="A0A6M3Y0I4"/>
<accession>A0A6M3Y0I4</accession>
<proteinExistence type="predicted"/>
<dbReference type="EMBL" id="MT145109">
    <property type="protein sequence ID" value="QJI03680.1"/>
    <property type="molecule type" value="Genomic_DNA"/>
</dbReference>
<protein>
    <submittedName>
        <fullName evidence="1">Uncharacterized protein</fullName>
    </submittedName>
</protein>
<gene>
    <name evidence="1" type="ORF">TM448B04891_0010</name>
</gene>
<sequence>MTKNEILTHVAAVLTTALETEPAPFPETMAYLAMGTNMEAWQTVRHILTVGAMATFDGHAIRLTAKGRGLAEQCNAALLRA</sequence>
<reference evidence="1" key="1">
    <citation type="submission" date="2020-03" db="EMBL/GenBank/DDBJ databases">
        <title>The deep terrestrial virosphere.</title>
        <authorList>
            <person name="Holmfeldt K."/>
            <person name="Nilsson E."/>
            <person name="Simone D."/>
            <person name="Lopez-Fernandez M."/>
            <person name="Wu X."/>
            <person name="de Brujin I."/>
            <person name="Lundin D."/>
            <person name="Andersson A."/>
            <person name="Bertilsson S."/>
            <person name="Dopson M."/>
        </authorList>
    </citation>
    <scope>NUCLEOTIDE SEQUENCE</scope>
    <source>
        <strain evidence="1">TM448B04891</strain>
    </source>
</reference>
<evidence type="ECO:0000313" key="1">
    <source>
        <dbReference type="EMBL" id="QJI03680.1"/>
    </source>
</evidence>
<name>A0A6M3Y0I4_9ZZZZ</name>